<dbReference type="AlphaFoldDB" id="A0A552U7J7"/>
<dbReference type="EMBL" id="VJWA01000002">
    <property type="protein sequence ID" value="TRW14191.1"/>
    <property type="molecule type" value="Genomic_DNA"/>
</dbReference>
<sequence length="89" mass="9941">MATQLSDKAERQIADRVAAGKSPDSRTVVDEALSALDWFEKRKAYERAWLDEKLASAVEAADRGDEWLRAEDFEARMDARLKSRGGIAA</sequence>
<dbReference type="RefSeq" id="WP_144237396.1">
    <property type="nucleotide sequence ID" value="NZ_VJWA01000002.1"/>
</dbReference>
<reference evidence="2 3" key="1">
    <citation type="submission" date="2019-07" db="EMBL/GenBank/DDBJ databases">
        <title>Novel species isolated from glacier.</title>
        <authorList>
            <person name="Liu Q."/>
            <person name="Xin Y.-H."/>
        </authorList>
    </citation>
    <scope>NUCLEOTIDE SEQUENCE [LARGE SCALE GENOMIC DNA]</scope>
    <source>
        <strain evidence="2 3">LB1R16</strain>
    </source>
</reference>
<protein>
    <submittedName>
        <fullName evidence="2">Uncharacterized protein</fullName>
    </submittedName>
</protein>
<accession>A0A552U7J7</accession>
<evidence type="ECO:0000313" key="2">
    <source>
        <dbReference type="EMBL" id="TRW14191.1"/>
    </source>
</evidence>
<evidence type="ECO:0000256" key="1">
    <source>
        <dbReference type="SAM" id="MobiDB-lite"/>
    </source>
</evidence>
<organism evidence="2 3">
    <name type="scientific">Glacieibacterium frigidum</name>
    <dbReference type="NCBI Taxonomy" id="2593303"/>
    <lineage>
        <taxon>Bacteria</taxon>
        <taxon>Pseudomonadati</taxon>
        <taxon>Pseudomonadota</taxon>
        <taxon>Alphaproteobacteria</taxon>
        <taxon>Sphingomonadales</taxon>
        <taxon>Sphingosinicellaceae</taxon>
        <taxon>Glacieibacterium</taxon>
    </lineage>
</organism>
<gene>
    <name evidence="2" type="ORF">FMM06_10740</name>
</gene>
<comment type="caution">
    <text evidence="2">The sequence shown here is derived from an EMBL/GenBank/DDBJ whole genome shotgun (WGS) entry which is preliminary data.</text>
</comment>
<feature type="region of interest" description="Disordered" evidence="1">
    <location>
        <begin position="1"/>
        <end position="23"/>
    </location>
</feature>
<proteinExistence type="predicted"/>
<evidence type="ECO:0000313" key="3">
    <source>
        <dbReference type="Proteomes" id="UP000317894"/>
    </source>
</evidence>
<dbReference type="Proteomes" id="UP000317894">
    <property type="component" value="Unassembled WGS sequence"/>
</dbReference>
<name>A0A552U7J7_9SPHN</name>
<keyword evidence="3" id="KW-1185">Reference proteome</keyword>